<comment type="caution">
    <text evidence="1">The sequence shown here is derived from an EMBL/GenBank/DDBJ whole genome shotgun (WGS) entry which is preliminary data.</text>
</comment>
<keyword evidence="2" id="KW-1185">Reference proteome</keyword>
<evidence type="ECO:0000313" key="2">
    <source>
        <dbReference type="Proteomes" id="UP001152888"/>
    </source>
</evidence>
<protein>
    <submittedName>
        <fullName evidence="1">Uncharacterized protein</fullName>
    </submittedName>
</protein>
<gene>
    <name evidence="1" type="ORF">ACAOBT_LOCUS2535</name>
</gene>
<accession>A0A9P0NXL7</accession>
<dbReference type="AlphaFoldDB" id="A0A9P0NXL7"/>
<proteinExistence type="predicted"/>
<dbReference type="EMBL" id="CAKOFQ010006676">
    <property type="protein sequence ID" value="CAH1958235.1"/>
    <property type="molecule type" value="Genomic_DNA"/>
</dbReference>
<dbReference type="Proteomes" id="UP001152888">
    <property type="component" value="Unassembled WGS sequence"/>
</dbReference>
<dbReference type="OrthoDB" id="10249311at2759"/>
<organism evidence="1 2">
    <name type="scientific">Acanthoscelides obtectus</name>
    <name type="common">Bean weevil</name>
    <name type="synonym">Bruchus obtectus</name>
    <dbReference type="NCBI Taxonomy" id="200917"/>
    <lineage>
        <taxon>Eukaryota</taxon>
        <taxon>Metazoa</taxon>
        <taxon>Ecdysozoa</taxon>
        <taxon>Arthropoda</taxon>
        <taxon>Hexapoda</taxon>
        <taxon>Insecta</taxon>
        <taxon>Pterygota</taxon>
        <taxon>Neoptera</taxon>
        <taxon>Endopterygota</taxon>
        <taxon>Coleoptera</taxon>
        <taxon>Polyphaga</taxon>
        <taxon>Cucujiformia</taxon>
        <taxon>Chrysomeloidea</taxon>
        <taxon>Chrysomelidae</taxon>
        <taxon>Bruchinae</taxon>
        <taxon>Bruchini</taxon>
        <taxon>Acanthoscelides</taxon>
    </lineage>
</organism>
<name>A0A9P0NXL7_ACAOB</name>
<evidence type="ECO:0000313" key="1">
    <source>
        <dbReference type="EMBL" id="CAH1958235.1"/>
    </source>
</evidence>
<reference evidence="1" key="1">
    <citation type="submission" date="2022-03" db="EMBL/GenBank/DDBJ databases">
        <authorList>
            <person name="Sayadi A."/>
        </authorList>
    </citation>
    <scope>NUCLEOTIDE SEQUENCE</scope>
</reference>
<sequence>MESNIKQHFNGNQFDYGEESPALDILKDYLKNAK</sequence>